<dbReference type="PANTHER" id="PTHR43777">
    <property type="entry name" value="MOLYBDENUM COFACTOR CYTIDYLYLTRANSFERASE"/>
    <property type="match status" value="1"/>
</dbReference>
<keyword evidence="1" id="KW-0460">Magnesium</keyword>
<dbReference type="RefSeq" id="WP_006297566.1">
    <property type="nucleotide sequence ID" value="NZ_AEGR01000052.1"/>
</dbReference>
<gene>
    <name evidence="3" type="ORF">HGR_07646</name>
</gene>
<keyword evidence="4" id="KW-1185">Reference proteome</keyword>
<dbReference type="Proteomes" id="UP000016368">
    <property type="component" value="Unassembled WGS sequence"/>
</dbReference>
<comment type="caution">
    <text evidence="3">The sequence shown here is derived from an EMBL/GenBank/DDBJ whole genome shotgun (WGS) entry which is preliminary data.</text>
</comment>
<dbReference type="OrthoDB" id="5298793at2"/>
<protein>
    <recommendedName>
        <fullName evidence="2">MobA-like NTP transferase domain-containing protein</fullName>
    </recommendedName>
</protein>
<evidence type="ECO:0000313" key="3">
    <source>
        <dbReference type="EMBL" id="EGI77169.1"/>
    </source>
</evidence>
<evidence type="ECO:0000313" key="4">
    <source>
        <dbReference type="Proteomes" id="UP000016368"/>
    </source>
</evidence>
<reference evidence="3 4" key="1">
    <citation type="journal article" date="2011" name="EMBO J.">
        <title>Structural diversity of bacterial flagellar motors.</title>
        <authorList>
            <person name="Chen S."/>
            <person name="Beeby M."/>
            <person name="Murphy G.E."/>
            <person name="Leadbetter J.R."/>
            <person name="Hendrixson D.R."/>
            <person name="Briegel A."/>
            <person name="Li Z."/>
            <person name="Shi J."/>
            <person name="Tocheva E.I."/>
            <person name="Muller A."/>
            <person name="Dobro M.J."/>
            <person name="Jensen G.J."/>
        </authorList>
    </citation>
    <scope>NUCLEOTIDE SEQUENCE [LARGE SCALE GENOMIC DNA]</scope>
    <source>
        <strain evidence="3 4">ATCC 19624</strain>
    </source>
</reference>
<dbReference type="SUPFAM" id="SSF53448">
    <property type="entry name" value="Nucleotide-diphospho-sugar transferases"/>
    <property type="match status" value="1"/>
</dbReference>
<dbReference type="CDD" id="cd04182">
    <property type="entry name" value="GT_2_like_f"/>
    <property type="match status" value="1"/>
</dbReference>
<feature type="domain" description="MobA-like NTP transferase" evidence="2">
    <location>
        <begin position="46"/>
        <end position="150"/>
    </location>
</feature>
<dbReference type="STRING" id="887062.HGR_07646"/>
<organism evidence="3 4">
    <name type="scientific">Hylemonella gracilis ATCC 19624</name>
    <dbReference type="NCBI Taxonomy" id="887062"/>
    <lineage>
        <taxon>Bacteria</taxon>
        <taxon>Pseudomonadati</taxon>
        <taxon>Pseudomonadota</taxon>
        <taxon>Betaproteobacteria</taxon>
        <taxon>Burkholderiales</taxon>
        <taxon>Comamonadaceae</taxon>
        <taxon>Hylemonella</taxon>
    </lineage>
</organism>
<dbReference type="GO" id="GO:0016779">
    <property type="term" value="F:nucleotidyltransferase activity"/>
    <property type="evidence" value="ECO:0007669"/>
    <property type="project" value="UniProtKB-ARBA"/>
</dbReference>
<evidence type="ECO:0000259" key="2">
    <source>
        <dbReference type="Pfam" id="PF12804"/>
    </source>
</evidence>
<dbReference type="PANTHER" id="PTHR43777:SF1">
    <property type="entry name" value="MOLYBDENUM COFACTOR CYTIDYLYLTRANSFERASE"/>
    <property type="match status" value="1"/>
</dbReference>
<evidence type="ECO:0000256" key="1">
    <source>
        <dbReference type="ARBA" id="ARBA00022842"/>
    </source>
</evidence>
<dbReference type="EMBL" id="AEGR01000052">
    <property type="protein sequence ID" value="EGI77169.1"/>
    <property type="molecule type" value="Genomic_DNA"/>
</dbReference>
<proteinExistence type="predicted"/>
<dbReference type="InterPro" id="IPR029044">
    <property type="entry name" value="Nucleotide-diphossugar_trans"/>
</dbReference>
<accession>F3KSV0</accession>
<sequence length="184" mass="19724">MSFVVLLLASGRGERFLASGGAALAPHKLQAPLEGQTVLQRTLDAVRASGLPWHLEQAGHPGMGDSIAAAVRAASLTYPNARGWLILPADLPLILPDTLRRVANAPPAWRVVRPVYQGEAGHPVRFTQDCTPDLLELRGDVGAAAVARRHGPPQAIEVDDVGCVTDIDTVEDWVRAQALWRARV</sequence>
<dbReference type="eggNOG" id="COG2068">
    <property type="taxonomic scope" value="Bacteria"/>
</dbReference>
<name>F3KSV0_9BURK</name>
<dbReference type="InterPro" id="IPR025877">
    <property type="entry name" value="MobA-like_NTP_Trfase"/>
</dbReference>
<dbReference type="Pfam" id="PF12804">
    <property type="entry name" value="NTP_transf_3"/>
    <property type="match status" value="1"/>
</dbReference>
<dbReference type="Gene3D" id="3.90.550.10">
    <property type="entry name" value="Spore Coat Polysaccharide Biosynthesis Protein SpsA, Chain A"/>
    <property type="match status" value="2"/>
</dbReference>
<dbReference type="AlphaFoldDB" id="F3KSV0"/>